<feature type="chain" id="PRO_5040915508" evidence="3">
    <location>
        <begin position="22"/>
        <end position="351"/>
    </location>
</feature>
<dbReference type="RefSeq" id="WP_255132548.1">
    <property type="nucleotide sequence ID" value="NZ_JANDBC010000001.1"/>
</dbReference>
<proteinExistence type="inferred from homology"/>
<feature type="domain" description="CusB-like beta-barrel" evidence="4">
    <location>
        <begin position="203"/>
        <end position="271"/>
    </location>
</feature>
<evidence type="ECO:0000256" key="3">
    <source>
        <dbReference type="SAM" id="SignalP"/>
    </source>
</evidence>
<name>A0A9X2L1F3_9BACT</name>
<dbReference type="PANTHER" id="PTHR30469:SF38">
    <property type="entry name" value="HLYD FAMILY SECRETION PROTEIN"/>
    <property type="match status" value="1"/>
</dbReference>
<dbReference type="Pfam" id="PF25954">
    <property type="entry name" value="Beta-barrel_RND_2"/>
    <property type="match status" value="1"/>
</dbReference>
<evidence type="ECO:0000259" key="5">
    <source>
        <dbReference type="Pfam" id="PF25973"/>
    </source>
</evidence>
<keyword evidence="8" id="KW-1185">Reference proteome</keyword>
<sequence length="351" mass="39113">MKTLRYSLPLLVMITALVFTSACNNGNEENQNGEDEDLIIPVEVSNVSRGDISAYYANTATLEAEQEATVVAKVRGIVREIYVEEGDEVKAGQVIAKIEDDQYRIEAARAKATLDRLKNDFDRNKELYEKNLIAAEAYQNAQYEYESQKAAYELAQLNLEHTSIKSPIGGVISERYVKVGNMIGTDQQVYRVTDFSPLQAILHIPEHEMAKIRNDQRAELRVDALPNQTFAGHVERISPVVDSQTGTFKVTVYVDETKGMLRPGMFGRVKIVYDTRENTRMIPKSAVMSEDLAQSVYVIKDSLAFKKAIKTGYTNGVNVEVIEGLEDGEMVVTIGQGSLQDSTKVNVISNL</sequence>
<dbReference type="InterPro" id="IPR058647">
    <property type="entry name" value="BSH_CzcB-like"/>
</dbReference>
<comment type="caution">
    <text evidence="7">The sequence shown here is derived from an EMBL/GenBank/DDBJ whole genome shotgun (WGS) entry which is preliminary data.</text>
</comment>
<dbReference type="InterPro" id="IPR006143">
    <property type="entry name" value="RND_pump_MFP"/>
</dbReference>
<dbReference type="Pfam" id="PF25989">
    <property type="entry name" value="YknX_C"/>
    <property type="match status" value="1"/>
</dbReference>
<protein>
    <submittedName>
        <fullName evidence="7">Efflux RND transporter periplasmic adaptor subunit</fullName>
    </submittedName>
</protein>
<comment type="similarity">
    <text evidence="1">Belongs to the membrane fusion protein (MFP) (TC 8.A.1) family.</text>
</comment>
<feature type="domain" description="YknX-like C-terminal permuted SH3-like" evidence="6">
    <location>
        <begin position="282"/>
        <end position="347"/>
    </location>
</feature>
<evidence type="ECO:0000256" key="2">
    <source>
        <dbReference type="SAM" id="Coils"/>
    </source>
</evidence>
<dbReference type="Gene3D" id="2.40.50.100">
    <property type="match status" value="1"/>
</dbReference>
<gene>
    <name evidence="7" type="ORF">NM125_02525</name>
</gene>
<feature type="signal peptide" evidence="3">
    <location>
        <begin position="1"/>
        <end position="21"/>
    </location>
</feature>
<dbReference type="SUPFAM" id="SSF111369">
    <property type="entry name" value="HlyD-like secretion proteins"/>
    <property type="match status" value="1"/>
</dbReference>
<dbReference type="PROSITE" id="PS51257">
    <property type="entry name" value="PROKAR_LIPOPROTEIN"/>
    <property type="match status" value="1"/>
</dbReference>
<reference evidence="7" key="1">
    <citation type="submission" date="2022-06" db="EMBL/GenBank/DDBJ databases">
        <title>Gracilimonas sp. CAU 1638 isolated from sea sediment.</title>
        <authorList>
            <person name="Kim W."/>
        </authorList>
    </citation>
    <scope>NUCLEOTIDE SEQUENCE</scope>
    <source>
        <strain evidence="7">CAU 1638</strain>
    </source>
</reference>
<feature type="domain" description="CzcB-like barrel-sandwich hybrid" evidence="5">
    <location>
        <begin position="67"/>
        <end position="194"/>
    </location>
</feature>
<feature type="coiled-coil region" evidence="2">
    <location>
        <begin position="100"/>
        <end position="127"/>
    </location>
</feature>
<evidence type="ECO:0000259" key="6">
    <source>
        <dbReference type="Pfam" id="PF25989"/>
    </source>
</evidence>
<dbReference type="Proteomes" id="UP001139125">
    <property type="component" value="Unassembled WGS sequence"/>
</dbReference>
<evidence type="ECO:0000313" key="7">
    <source>
        <dbReference type="EMBL" id="MCP9290454.1"/>
    </source>
</evidence>
<evidence type="ECO:0000256" key="1">
    <source>
        <dbReference type="ARBA" id="ARBA00009477"/>
    </source>
</evidence>
<evidence type="ECO:0000313" key="8">
    <source>
        <dbReference type="Proteomes" id="UP001139125"/>
    </source>
</evidence>
<dbReference type="Pfam" id="PF25973">
    <property type="entry name" value="BSH_CzcB"/>
    <property type="match status" value="1"/>
</dbReference>
<keyword evidence="3" id="KW-0732">Signal</keyword>
<dbReference type="Gene3D" id="2.40.30.170">
    <property type="match status" value="1"/>
</dbReference>
<dbReference type="AlphaFoldDB" id="A0A9X2L1F3"/>
<dbReference type="GO" id="GO:0015562">
    <property type="term" value="F:efflux transmembrane transporter activity"/>
    <property type="evidence" value="ECO:0007669"/>
    <property type="project" value="TreeGrafter"/>
</dbReference>
<dbReference type="FunFam" id="2.40.30.170:FF:000010">
    <property type="entry name" value="Efflux RND transporter periplasmic adaptor subunit"/>
    <property type="match status" value="1"/>
</dbReference>
<dbReference type="InterPro" id="IPR058637">
    <property type="entry name" value="YknX-like_C"/>
</dbReference>
<dbReference type="InterPro" id="IPR058792">
    <property type="entry name" value="Beta-barrel_RND_2"/>
</dbReference>
<dbReference type="GO" id="GO:1990281">
    <property type="term" value="C:efflux pump complex"/>
    <property type="evidence" value="ECO:0007669"/>
    <property type="project" value="TreeGrafter"/>
</dbReference>
<dbReference type="NCBIfam" id="TIGR01730">
    <property type="entry name" value="RND_mfp"/>
    <property type="match status" value="1"/>
</dbReference>
<evidence type="ECO:0000259" key="4">
    <source>
        <dbReference type="Pfam" id="PF25954"/>
    </source>
</evidence>
<dbReference type="Gene3D" id="2.40.420.20">
    <property type="match status" value="1"/>
</dbReference>
<dbReference type="Gene3D" id="1.10.287.470">
    <property type="entry name" value="Helix hairpin bin"/>
    <property type="match status" value="1"/>
</dbReference>
<accession>A0A9X2L1F3</accession>
<dbReference type="EMBL" id="JANDBC010000001">
    <property type="protein sequence ID" value="MCP9290454.1"/>
    <property type="molecule type" value="Genomic_DNA"/>
</dbReference>
<keyword evidence="2" id="KW-0175">Coiled coil</keyword>
<dbReference type="PANTHER" id="PTHR30469">
    <property type="entry name" value="MULTIDRUG RESISTANCE PROTEIN MDTA"/>
    <property type="match status" value="1"/>
</dbReference>
<organism evidence="7 8">
    <name type="scientific">Gracilimonas sediminicola</name>
    <dbReference type="NCBI Taxonomy" id="2952158"/>
    <lineage>
        <taxon>Bacteria</taxon>
        <taxon>Pseudomonadati</taxon>
        <taxon>Balneolota</taxon>
        <taxon>Balneolia</taxon>
        <taxon>Balneolales</taxon>
        <taxon>Balneolaceae</taxon>
        <taxon>Gracilimonas</taxon>
    </lineage>
</organism>